<dbReference type="EMBL" id="BGZK01000712">
    <property type="protein sequence ID" value="GBP57260.1"/>
    <property type="molecule type" value="Genomic_DNA"/>
</dbReference>
<name>A0A4C1X2D2_EUMVA</name>
<gene>
    <name evidence="2" type="ORF">EVAR_44077_1</name>
</gene>
<feature type="compositionally biased region" description="Low complexity" evidence="1">
    <location>
        <begin position="19"/>
        <end position="39"/>
    </location>
</feature>
<reference evidence="2 3" key="1">
    <citation type="journal article" date="2019" name="Commun. Biol.">
        <title>The bagworm genome reveals a unique fibroin gene that provides high tensile strength.</title>
        <authorList>
            <person name="Kono N."/>
            <person name="Nakamura H."/>
            <person name="Ohtoshi R."/>
            <person name="Tomita M."/>
            <person name="Numata K."/>
            <person name="Arakawa K."/>
        </authorList>
    </citation>
    <scope>NUCLEOTIDE SEQUENCE [LARGE SCALE GENOMIC DNA]</scope>
</reference>
<accession>A0A4C1X2D2</accession>
<evidence type="ECO:0000313" key="2">
    <source>
        <dbReference type="EMBL" id="GBP57260.1"/>
    </source>
</evidence>
<sequence length="83" mass="9397">MVIRCNPRKRDVKRRGRGTRLPPGRPQSRANNRSNGGSSKQLCGYCRALQRHTKNKAVRCNLAYPLHRAGIRRSADLAVLFNV</sequence>
<keyword evidence="3" id="KW-1185">Reference proteome</keyword>
<dbReference type="Proteomes" id="UP000299102">
    <property type="component" value="Unassembled WGS sequence"/>
</dbReference>
<protein>
    <submittedName>
        <fullName evidence="2">Uncharacterized protein</fullName>
    </submittedName>
</protein>
<proteinExistence type="predicted"/>
<feature type="region of interest" description="Disordered" evidence="1">
    <location>
        <begin position="1"/>
        <end position="39"/>
    </location>
</feature>
<evidence type="ECO:0000256" key="1">
    <source>
        <dbReference type="SAM" id="MobiDB-lite"/>
    </source>
</evidence>
<organism evidence="2 3">
    <name type="scientific">Eumeta variegata</name>
    <name type="common">Bagworm moth</name>
    <name type="synonym">Eumeta japonica</name>
    <dbReference type="NCBI Taxonomy" id="151549"/>
    <lineage>
        <taxon>Eukaryota</taxon>
        <taxon>Metazoa</taxon>
        <taxon>Ecdysozoa</taxon>
        <taxon>Arthropoda</taxon>
        <taxon>Hexapoda</taxon>
        <taxon>Insecta</taxon>
        <taxon>Pterygota</taxon>
        <taxon>Neoptera</taxon>
        <taxon>Endopterygota</taxon>
        <taxon>Lepidoptera</taxon>
        <taxon>Glossata</taxon>
        <taxon>Ditrysia</taxon>
        <taxon>Tineoidea</taxon>
        <taxon>Psychidae</taxon>
        <taxon>Oiketicinae</taxon>
        <taxon>Eumeta</taxon>
    </lineage>
</organism>
<evidence type="ECO:0000313" key="3">
    <source>
        <dbReference type="Proteomes" id="UP000299102"/>
    </source>
</evidence>
<feature type="compositionally biased region" description="Basic residues" evidence="1">
    <location>
        <begin position="1"/>
        <end position="18"/>
    </location>
</feature>
<dbReference type="AlphaFoldDB" id="A0A4C1X2D2"/>
<comment type="caution">
    <text evidence="2">The sequence shown here is derived from an EMBL/GenBank/DDBJ whole genome shotgun (WGS) entry which is preliminary data.</text>
</comment>